<dbReference type="Ensembl" id="ENSCCRT00015019247.1">
    <property type="protein sequence ID" value="ENSCCRP00015018586.1"/>
    <property type="gene ID" value="ENSCCRG00015008074.1"/>
</dbReference>
<dbReference type="InterPro" id="IPR010326">
    <property type="entry name" value="EXOC3/Sec6"/>
</dbReference>
<dbReference type="InterPro" id="IPR042532">
    <property type="entry name" value="EXOC3/Sec6_C"/>
</dbReference>
<dbReference type="PANTHER" id="PTHR21292">
    <property type="entry name" value="EXOCYST COMPLEX COMPONENT SEC6-RELATED"/>
    <property type="match status" value="1"/>
</dbReference>
<protein>
    <submittedName>
        <fullName evidence="3">Si:dkey-45k15.1</fullName>
    </submittedName>
</protein>
<dbReference type="Pfam" id="PF06046">
    <property type="entry name" value="Sec6"/>
    <property type="match status" value="1"/>
</dbReference>
<dbReference type="Proteomes" id="UP000694700">
    <property type="component" value="Unplaced"/>
</dbReference>
<reference evidence="3" key="1">
    <citation type="submission" date="2025-08" db="UniProtKB">
        <authorList>
            <consortium name="Ensembl"/>
        </authorList>
    </citation>
    <scope>IDENTIFICATION</scope>
</reference>
<dbReference type="AlphaFoldDB" id="A0A8C1T7Y6"/>
<evidence type="ECO:0000256" key="2">
    <source>
        <dbReference type="SAM" id="Coils"/>
    </source>
</evidence>
<name>A0A8C1T7Y6_CYPCA</name>
<feature type="coiled-coil region" evidence="2">
    <location>
        <begin position="426"/>
        <end position="460"/>
    </location>
</feature>
<dbReference type="GO" id="GO:0051601">
    <property type="term" value="P:exocyst localization"/>
    <property type="evidence" value="ECO:0007669"/>
    <property type="project" value="TreeGrafter"/>
</dbReference>
<dbReference type="PANTHER" id="PTHR21292:SF7">
    <property type="entry name" value="EXOCYST COMPLEX COMPONENT 3-LIKE 2"/>
    <property type="match status" value="1"/>
</dbReference>
<accession>A0A8C1T7Y6</accession>
<dbReference type="GO" id="GO:0006887">
    <property type="term" value="P:exocytosis"/>
    <property type="evidence" value="ECO:0007669"/>
    <property type="project" value="InterPro"/>
</dbReference>
<dbReference type="GO" id="GO:0000145">
    <property type="term" value="C:exocyst"/>
    <property type="evidence" value="ECO:0007669"/>
    <property type="project" value="InterPro"/>
</dbReference>
<evidence type="ECO:0000313" key="4">
    <source>
        <dbReference type="Proteomes" id="UP000694700"/>
    </source>
</evidence>
<dbReference type="GO" id="GO:0000149">
    <property type="term" value="F:SNARE binding"/>
    <property type="evidence" value="ECO:0007669"/>
    <property type="project" value="TreeGrafter"/>
</dbReference>
<evidence type="ECO:0000313" key="3">
    <source>
        <dbReference type="Ensembl" id="ENSCCRP00015018586.1"/>
    </source>
</evidence>
<proteinExistence type="inferred from homology"/>
<sequence length="647" mass="74877">MYRIIQFGLEVTMEKSPTSNVKSVFRRFSLFRKSDGHIKKKQSIRSLKTFKSEDKDEKVTPETFEFKTTEIPLKPCSVSQIKDYIQTDMLKEAYLNLLSLHLELKLEQGEALGEGESHSDLVNKEKDLNLLYVALMDKMSVIVRNSSALPSCNNELLVYVATIILEEEKRQGETGAMQGWRDAWRDAVLNGVRDTLKKVPLDSREQNASWLPVHLGLLGKAVVEHLGKVKTELLSSYPADFNVFETYVSCHREAVGEHLKRLLEKVTELKDYYALLDFIIHSYPSDLQGHQRALIMEEDLNKIKTSYCHCQKEDFKLKLENFFILETEVWKKKKSPEITEDGFRSSKIDTDICQLIASYAGNLEKIDENLGKSVVSSCLEELNPFYTRFEKEFSQHTVSLLTSDLLDCCLWVEYHITYINSFSSLKENLQCYKESCSAQVEKLEKEVDGLTQRLRQTLLDHFKSEVKPYMDGMMTKKWLKTDEDFKEVISIVENYSGLCKSMRAPSVQIFVNDVHYYVAKEYVSQLMKKKYSCKKPKNEDAAIKLKEQWNELRKLFVEMGSSLKWLYPLGNYLSDIIGMETEKNIKDLLHPLVSNYPDISKKQLSAVLSFRDNGFSLEKHNVINHFTVLKREAGNTNHEHSFFTDIE</sequence>
<comment type="similarity">
    <text evidence="1">Belongs to the SEC6 family.</text>
</comment>
<dbReference type="Gene3D" id="1.10.357.70">
    <property type="entry name" value="Exocyst complex component Sec6, C-terminal domain"/>
    <property type="match status" value="1"/>
</dbReference>
<evidence type="ECO:0000256" key="1">
    <source>
        <dbReference type="ARBA" id="ARBA00009447"/>
    </source>
</evidence>
<organism evidence="3 4">
    <name type="scientific">Cyprinus carpio</name>
    <name type="common">Common carp</name>
    <dbReference type="NCBI Taxonomy" id="7962"/>
    <lineage>
        <taxon>Eukaryota</taxon>
        <taxon>Metazoa</taxon>
        <taxon>Chordata</taxon>
        <taxon>Craniata</taxon>
        <taxon>Vertebrata</taxon>
        <taxon>Euteleostomi</taxon>
        <taxon>Actinopterygii</taxon>
        <taxon>Neopterygii</taxon>
        <taxon>Teleostei</taxon>
        <taxon>Ostariophysi</taxon>
        <taxon>Cypriniformes</taxon>
        <taxon>Cyprinidae</taxon>
        <taxon>Cyprininae</taxon>
        <taxon>Cyprinus</taxon>
    </lineage>
</organism>
<keyword evidence="2" id="KW-0175">Coiled coil</keyword>